<dbReference type="HOGENOM" id="CLU_797588_0_0_1"/>
<name>Q8IGW8_DROME</name>
<feature type="compositionally biased region" description="Gly residues" evidence="8">
    <location>
        <begin position="29"/>
        <end position="48"/>
    </location>
</feature>
<accession>Q8IGW8</accession>
<evidence type="ECO:0000256" key="6">
    <source>
        <dbReference type="ARBA" id="ARBA00023163"/>
    </source>
</evidence>
<dbReference type="InterPro" id="IPR024872">
    <property type="entry name" value="HEXIM"/>
</dbReference>
<dbReference type="PANTHER" id="PTHR13469">
    <property type="entry name" value="HEXAMETHYLENE BISACETAMIDE INDUCIBLE 1"/>
    <property type="match status" value="1"/>
</dbReference>
<evidence type="ECO:0000256" key="4">
    <source>
        <dbReference type="ARBA" id="ARBA00023015"/>
    </source>
</evidence>
<feature type="compositionally biased region" description="Basic residues" evidence="8">
    <location>
        <begin position="311"/>
        <end position="320"/>
    </location>
</feature>
<comment type="similarity">
    <text evidence="2">Belongs to the HEXIM family.</text>
</comment>
<keyword evidence="5" id="KW-0175">Coiled coil</keyword>
<dbReference type="Pfam" id="PF15313">
    <property type="entry name" value="HEXIM"/>
    <property type="match status" value="1"/>
</dbReference>
<dbReference type="GO" id="GO:0005634">
    <property type="term" value="C:nucleus"/>
    <property type="evidence" value="ECO:0007669"/>
    <property type="project" value="UniProtKB-SubCell"/>
</dbReference>
<dbReference type="AGR" id="FB:FBgn0038251"/>
<dbReference type="ExpressionAtlas" id="Q8IGW8">
    <property type="expression patterns" value="baseline and differential"/>
</dbReference>
<gene>
    <name evidence="10" type="primary">Hexim</name>
    <name evidence="9 10" type="ORF">CG3508</name>
</gene>
<feature type="compositionally biased region" description="Low complexity" evidence="8">
    <location>
        <begin position="232"/>
        <end position="244"/>
    </location>
</feature>
<dbReference type="PRINTS" id="PR02094">
    <property type="entry name" value="HEXIMFAMILY"/>
</dbReference>
<evidence type="ECO:0000256" key="5">
    <source>
        <dbReference type="ARBA" id="ARBA00023054"/>
    </source>
</evidence>
<feature type="compositionally biased region" description="Basic residues" evidence="8">
    <location>
        <begin position="50"/>
        <end position="69"/>
    </location>
</feature>
<keyword evidence="4" id="KW-0805">Transcription regulation</keyword>
<feature type="region of interest" description="Disordered" evidence="8">
    <location>
        <begin position="232"/>
        <end position="360"/>
    </location>
</feature>
<reference evidence="9" key="1">
    <citation type="submission" date="2002-11" db="EMBL/GenBank/DDBJ databases">
        <authorList>
            <person name="Stapleton M."/>
            <person name="Brokstein P."/>
            <person name="Hong L."/>
            <person name="Agbayani A."/>
            <person name="Carlson J."/>
            <person name="Champe M."/>
            <person name="Chavez C."/>
            <person name="Dorsett V."/>
            <person name="Dresnek D."/>
            <person name="Farfan D."/>
            <person name="Frise E."/>
            <person name="George R."/>
            <person name="Gonzalez M."/>
            <person name="Guarin H."/>
            <person name="Kronmiller B."/>
            <person name="Li P."/>
            <person name="Liao G."/>
            <person name="Miranda A."/>
            <person name="Mungall C.J."/>
            <person name="Nunoo J."/>
            <person name="Pacleb J."/>
            <person name="Paragas V."/>
            <person name="Park S."/>
            <person name="Patel S."/>
            <person name="Phouanenavong S."/>
            <person name="Wan K."/>
            <person name="Yu C."/>
            <person name="Lewis S.E."/>
            <person name="Rubin G.M."/>
            <person name="Celniker S."/>
        </authorList>
    </citation>
    <scope>NUCLEOTIDE SEQUENCE</scope>
    <source>
        <strain evidence="9">Berkeley</strain>
    </source>
</reference>
<evidence type="ECO:0000313" key="10">
    <source>
        <dbReference type="FlyBase" id="FBgn0038251"/>
    </source>
</evidence>
<feature type="compositionally biased region" description="Low complexity" evidence="8">
    <location>
        <begin position="272"/>
        <end position="289"/>
    </location>
</feature>
<keyword evidence="7" id="KW-0539">Nucleus</keyword>
<feature type="region of interest" description="Disordered" evidence="8">
    <location>
        <begin position="1"/>
        <end position="77"/>
    </location>
</feature>
<dbReference type="GO" id="GO:0004861">
    <property type="term" value="F:cyclin-dependent protein serine/threonine kinase inhibitor activity"/>
    <property type="evidence" value="ECO:0007669"/>
    <property type="project" value="InterPro"/>
</dbReference>
<dbReference type="EMBL" id="BT001551">
    <property type="protein sequence ID" value="AAN71306.1"/>
    <property type="molecule type" value="mRNA"/>
</dbReference>
<comment type="subcellular location">
    <subcellularLocation>
        <location evidence="1">Nucleus</location>
    </subcellularLocation>
</comment>
<evidence type="ECO:0000256" key="1">
    <source>
        <dbReference type="ARBA" id="ARBA00004123"/>
    </source>
</evidence>
<evidence type="ECO:0000256" key="3">
    <source>
        <dbReference type="ARBA" id="ARBA00022491"/>
    </source>
</evidence>
<dbReference type="OrthoDB" id="10058500at2759"/>
<organism evidence="9">
    <name type="scientific">Drosophila melanogaster</name>
    <name type="common">Fruit fly</name>
    <dbReference type="NCBI Taxonomy" id="7227"/>
    <lineage>
        <taxon>Eukaryota</taxon>
        <taxon>Metazoa</taxon>
        <taxon>Ecdysozoa</taxon>
        <taxon>Arthropoda</taxon>
        <taxon>Hexapoda</taxon>
        <taxon>Insecta</taxon>
        <taxon>Pterygota</taxon>
        <taxon>Neoptera</taxon>
        <taxon>Endopterygota</taxon>
        <taxon>Diptera</taxon>
        <taxon>Brachycera</taxon>
        <taxon>Muscomorpha</taxon>
        <taxon>Ephydroidea</taxon>
        <taxon>Drosophilidae</taxon>
        <taxon>Drosophila</taxon>
        <taxon>Sophophora</taxon>
    </lineage>
</organism>
<evidence type="ECO:0000256" key="7">
    <source>
        <dbReference type="ARBA" id="ARBA00023242"/>
    </source>
</evidence>
<keyword evidence="6" id="KW-0804">Transcription</keyword>
<keyword evidence="3" id="KW-0678">Repressor</keyword>
<dbReference type="AlphaFoldDB" id="Q8IGW8"/>
<protein>
    <submittedName>
        <fullName evidence="9">RE11603p</fullName>
    </submittedName>
</protein>
<dbReference type="PANTHER" id="PTHR13469:SF8">
    <property type="entry name" value="HEXIM P-TEFB COMPLEX SUBUNIT 1"/>
    <property type="match status" value="1"/>
</dbReference>
<evidence type="ECO:0000313" key="9">
    <source>
        <dbReference type="EMBL" id="AAN71306.1"/>
    </source>
</evidence>
<proteinExistence type="evidence at transcript level"/>
<dbReference type="GO" id="GO:0017069">
    <property type="term" value="F:snRNA binding"/>
    <property type="evidence" value="ECO:0007669"/>
    <property type="project" value="InterPro"/>
</dbReference>
<dbReference type="VEuPathDB" id="VectorBase:FBgn0038251"/>
<sequence length="360" mass="39182">MAEAVKNGKNRHSGSAEKESGSQQRPLDSGGGGGASGGGGVAVGGGSGMPKRKHRRGKKSKMQPKKTKNHYPQWKLDMSTGAGATLEGNQRQNSRTKLVRSRSLLVPYNTDRFLMEEHMSELHKDDSDDNCFGSQTEDQVLFLSKEFSDVYERARLERLETMSKQELIQECMQIEDRYSKAQNISKEFGAKLRAQDDKIRQLSRENQFLRTHLLRTCSATAGPAAAAAAAASPPSAVAPTPSSACELQARQQPPQQPQPTPMDSTSEDSESDSSSTTSSTTSATSSTSSDGHEMGVAGLNIANGHAERHERSRTRSRSRSPIHLNGHANEEERQRLLDGNQMEEDDNSSDVSRPADAVVK</sequence>
<evidence type="ECO:0000256" key="8">
    <source>
        <dbReference type="SAM" id="MobiDB-lite"/>
    </source>
</evidence>
<dbReference type="GO" id="GO:0005737">
    <property type="term" value="C:cytoplasm"/>
    <property type="evidence" value="ECO:0007669"/>
    <property type="project" value="InterPro"/>
</dbReference>
<evidence type="ECO:0000256" key="2">
    <source>
        <dbReference type="ARBA" id="ARBA00008409"/>
    </source>
</evidence>
<dbReference type="GO" id="GO:0000122">
    <property type="term" value="P:negative regulation of transcription by RNA polymerase II"/>
    <property type="evidence" value="ECO:0007669"/>
    <property type="project" value="InterPro"/>
</dbReference>
<dbReference type="FlyBase" id="FBgn0038251">
    <property type="gene designation" value="Hexim"/>
</dbReference>
<dbReference type="Gene3D" id="6.10.250.2910">
    <property type="match status" value="1"/>
</dbReference>